<dbReference type="Proteomes" id="UP001604277">
    <property type="component" value="Unassembled WGS sequence"/>
</dbReference>
<dbReference type="EMBL" id="JBFOLJ010000007">
    <property type="protein sequence ID" value="KAL2520754.1"/>
    <property type="molecule type" value="Genomic_DNA"/>
</dbReference>
<accession>A0ABD1U6V5</accession>
<protein>
    <submittedName>
        <fullName evidence="2">Uncharacterized protein</fullName>
    </submittedName>
</protein>
<feature type="compositionally biased region" description="Basic and acidic residues" evidence="1">
    <location>
        <begin position="30"/>
        <end position="54"/>
    </location>
</feature>
<reference evidence="3" key="1">
    <citation type="submission" date="2024-07" db="EMBL/GenBank/DDBJ databases">
        <title>Two chromosome-level genome assemblies of Korean endemic species Abeliophyllum distichum and Forsythia ovata (Oleaceae).</title>
        <authorList>
            <person name="Jang H."/>
        </authorList>
    </citation>
    <scope>NUCLEOTIDE SEQUENCE [LARGE SCALE GENOMIC DNA]</scope>
</reference>
<gene>
    <name evidence="2" type="ORF">Fot_24677</name>
</gene>
<evidence type="ECO:0000313" key="3">
    <source>
        <dbReference type="Proteomes" id="UP001604277"/>
    </source>
</evidence>
<evidence type="ECO:0000313" key="2">
    <source>
        <dbReference type="EMBL" id="KAL2520754.1"/>
    </source>
</evidence>
<feature type="region of interest" description="Disordered" evidence="1">
    <location>
        <begin position="27"/>
        <end position="84"/>
    </location>
</feature>
<name>A0ABD1U6V5_9LAMI</name>
<sequence length="274" mass="30642">MATVPLVLEVAVDASCTLHLLEESLLSSENVRRPDKEKKIASDEGEKAVPKRAMEDEDNTEDSRRAKRSQVTPSPETREATPSLRGATQIPFMLSMGELVPAILEKLRFLFAIDVASVHKYWTSAGAKATDNADLWELLKLAEMSTSRSHILNCELYKMLGMKIDELRSTVVGAQDIEELRSENKILYSRLAIFEDARAHAKFKIIKSKTIQRLSVSAQKQAELKLKVYEYMAYTKHKQLAEALAKLAKAKELLAKLGASNYADPKGSMEAYEP</sequence>
<comment type="caution">
    <text evidence="2">The sequence shown here is derived from an EMBL/GenBank/DDBJ whole genome shotgun (WGS) entry which is preliminary data.</text>
</comment>
<organism evidence="2 3">
    <name type="scientific">Forsythia ovata</name>
    <dbReference type="NCBI Taxonomy" id="205694"/>
    <lineage>
        <taxon>Eukaryota</taxon>
        <taxon>Viridiplantae</taxon>
        <taxon>Streptophyta</taxon>
        <taxon>Embryophyta</taxon>
        <taxon>Tracheophyta</taxon>
        <taxon>Spermatophyta</taxon>
        <taxon>Magnoliopsida</taxon>
        <taxon>eudicotyledons</taxon>
        <taxon>Gunneridae</taxon>
        <taxon>Pentapetalae</taxon>
        <taxon>asterids</taxon>
        <taxon>lamiids</taxon>
        <taxon>Lamiales</taxon>
        <taxon>Oleaceae</taxon>
        <taxon>Forsythieae</taxon>
        <taxon>Forsythia</taxon>
    </lineage>
</organism>
<proteinExistence type="predicted"/>
<dbReference type="AlphaFoldDB" id="A0ABD1U6V5"/>
<evidence type="ECO:0000256" key="1">
    <source>
        <dbReference type="SAM" id="MobiDB-lite"/>
    </source>
</evidence>
<keyword evidence="3" id="KW-1185">Reference proteome</keyword>